<dbReference type="NCBIfam" id="TIGR00558">
    <property type="entry name" value="pdxH"/>
    <property type="match status" value="1"/>
</dbReference>
<dbReference type="GO" id="GO:0004733">
    <property type="term" value="F:pyridoxamine phosphate oxidase activity"/>
    <property type="evidence" value="ECO:0007669"/>
    <property type="project" value="UniProtKB-UniRule"/>
</dbReference>
<comment type="cofactor">
    <cofactor evidence="5 7">
        <name>FMN</name>
        <dbReference type="ChEBI" id="CHEBI:58210"/>
    </cofactor>
    <text evidence="5 7">Binds 1 FMN per subunit.</text>
</comment>
<dbReference type="InterPro" id="IPR019576">
    <property type="entry name" value="Pyridoxamine_oxidase_dimer_C"/>
</dbReference>
<dbReference type="Gene3D" id="2.30.110.10">
    <property type="entry name" value="Electron Transport, Fmn-binding Protein, Chain A"/>
    <property type="match status" value="1"/>
</dbReference>
<feature type="domain" description="Pyridoxamine 5'-phosphate oxidase N-terminal" evidence="8">
    <location>
        <begin position="34"/>
        <end position="153"/>
    </location>
</feature>
<dbReference type="UniPathway" id="UPA01068">
    <property type="reaction ID" value="UER00304"/>
</dbReference>
<feature type="domain" description="Pyridoxine 5'-phosphate oxidase dimerisation C-terminal" evidence="9">
    <location>
        <begin position="172"/>
        <end position="214"/>
    </location>
</feature>
<dbReference type="InterPro" id="IPR000659">
    <property type="entry name" value="Pyridox_Oxase"/>
</dbReference>
<comment type="function">
    <text evidence="5">Catalyzes the oxidation of either pyridoxine 5'-phosphate (PNP) or pyridoxamine 5'-phosphate (PMP) into pyridoxal 5'-phosphate (PLP).</text>
</comment>
<protein>
    <recommendedName>
        <fullName evidence="5">Pyridoxine/pyridoxamine 5'-phosphate oxidase</fullName>
        <ecNumber evidence="5">1.4.3.5</ecNumber>
    </recommendedName>
    <alternativeName>
        <fullName evidence="5">PNP/PMP oxidase</fullName>
        <shortName evidence="5">PNPOx</shortName>
    </alternativeName>
    <alternativeName>
        <fullName evidence="5">Pyridoxal 5'-phosphate synthase</fullName>
    </alternativeName>
</protein>
<dbReference type="EMBL" id="JACHKF010000001">
    <property type="protein sequence ID" value="MBB6571826.1"/>
    <property type="molecule type" value="Genomic_DNA"/>
</dbReference>
<dbReference type="GO" id="GO:0008615">
    <property type="term" value="P:pyridoxine biosynthetic process"/>
    <property type="evidence" value="ECO:0007669"/>
    <property type="project" value="UniProtKB-UniRule"/>
</dbReference>
<feature type="binding site" evidence="5 7">
    <location>
        <position position="104"/>
    </location>
    <ligand>
        <name>FMN</name>
        <dbReference type="ChEBI" id="CHEBI:58210"/>
    </ligand>
</feature>
<feature type="binding site" evidence="5 6">
    <location>
        <position position="130"/>
    </location>
    <ligand>
        <name>substrate</name>
    </ligand>
</feature>
<dbReference type="InterPro" id="IPR012349">
    <property type="entry name" value="Split_barrel_FMN-bd"/>
</dbReference>
<evidence type="ECO:0000256" key="4">
    <source>
        <dbReference type="ARBA" id="ARBA00023002"/>
    </source>
</evidence>
<feature type="binding site" evidence="5 7">
    <location>
        <begin position="139"/>
        <end position="140"/>
    </location>
    <ligand>
        <name>FMN</name>
        <dbReference type="ChEBI" id="CHEBI:58210"/>
    </ligand>
</feature>
<dbReference type="InterPro" id="IPR019740">
    <property type="entry name" value="Pyridox_Oxase_CS"/>
</dbReference>
<dbReference type="Pfam" id="PF01243">
    <property type="entry name" value="PNPOx_N"/>
    <property type="match status" value="1"/>
</dbReference>
<reference evidence="10 11" key="1">
    <citation type="submission" date="2020-08" db="EMBL/GenBank/DDBJ databases">
        <title>Sequencing the genomes of 1000 actinobacteria strains.</title>
        <authorList>
            <person name="Klenk H.-P."/>
        </authorList>
    </citation>
    <scope>NUCLEOTIDE SEQUENCE [LARGE SCALE GENOMIC DNA]</scope>
    <source>
        <strain evidence="10 11">DSM 15626</strain>
    </source>
</reference>
<feature type="binding site" evidence="5 6">
    <location>
        <position position="122"/>
    </location>
    <ligand>
        <name>substrate</name>
    </ligand>
</feature>
<feature type="binding site" evidence="6">
    <location>
        <begin position="7"/>
        <end position="10"/>
    </location>
    <ligand>
        <name>substrate</name>
    </ligand>
</feature>
<evidence type="ECO:0000256" key="6">
    <source>
        <dbReference type="PIRSR" id="PIRSR000190-1"/>
    </source>
</evidence>
<dbReference type="PIRSF" id="PIRSF000190">
    <property type="entry name" value="Pyd_amn-ph_oxd"/>
    <property type="match status" value="1"/>
</dbReference>
<comment type="similarity">
    <text evidence="1 5">Belongs to the pyridoxamine 5'-phosphate oxidase family.</text>
</comment>
<dbReference type="Pfam" id="PF10590">
    <property type="entry name" value="PNP_phzG_C"/>
    <property type="match status" value="1"/>
</dbReference>
<accession>A0A841SUW6</accession>
<feature type="binding site" evidence="5 7">
    <location>
        <begin position="60"/>
        <end position="65"/>
    </location>
    <ligand>
        <name>FMN</name>
        <dbReference type="ChEBI" id="CHEBI:58210"/>
    </ligand>
</feature>
<comment type="catalytic activity">
    <reaction evidence="5">
        <text>pyridoxamine 5'-phosphate + O2 + H2O = pyridoxal 5'-phosphate + H2O2 + NH4(+)</text>
        <dbReference type="Rhea" id="RHEA:15817"/>
        <dbReference type="ChEBI" id="CHEBI:15377"/>
        <dbReference type="ChEBI" id="CHEBI:15379"/>
        <dbReference type="ChEBI" id="CHEBI:16240"/>
        <dbReference type="ChEBI" id="CHEBI:28938"/>
        <dbReference type="ChEBI" id="CHEBI:58451"/>
        <dbReference type="ChEBI" id="CHEBI:597326"/>
        <dbReference type="EC" id="1.4.3.5"/>
    </reaction>
</comment>
<comment type="caution">
    <text evidence="10">The sequence shown here is derived from an EMBL/GenBank/DDBJ whole genome shotgun (WGS) entry which is preliminary data.</text>
</comment>
<dbReference type="PANTHER" id="PTHR10851">
    <property type="entry name" value="PYRIDOXINE-5-PHOSPHATE OXIDASE"/>
    <property type="match status" value="1"/>
</dbReference>
<feature type="binding site" evidence="5 6">
    <location>
        <position position="126"/>
    </location>
    <ligand>
        <name>substrate</name>
    </ligand>
</feature>
<keyword evidence="3 5" id="KW-0288">FMN</keyword>
<dbReference type="NCBIfam" id="NF004231">
    <property type="entry name" value="PRK05679.1"/>
    <property type="match status" value="1"/>
</dbReference>
<gene>
    <name evidence="5" type="primary">pdxH</name>
    <name evidence="10" type="ORF">HNR71_007463</name>
</gene>
<feature type="binding site" evidence="5 6">
    <location>
        <position position="65"/>
    </location>
    <ligand>
        <name>substrate</name>
    </ligand>
</feature>
<dbReference type="PROSITE" id="PS01064">
    <property type="entry name" value="PYRIDOX_OXIDASE"/>
    <property type="match status" value="1"/>
</dbReference>
<feature type="binding site" evidence="5 6">
    <location>
        <begin position="191"/>
        <end position="193"/>
    </location>
    <ligand>
        <name>substrate</name>
    </ligand>
</feature>
<organism evidence="10 11">
    <name type="scientific">Kribbella sandramycini</name>
    <dbReference type="NCBI Taxonomy" id="60450"/>
    <lineage>
        <taxon>Bacteria</taxon>
        <taxon>Bacillati</taxon>
        <taxon>Actinomycetota</taxon>
        <taxon>Actinomycetes</taxon>
        <taxon>Propionibacteriales</taxon>
        <taxon>Kribbellaceae</taxon>
        <taxon>Kribbella</taxon>
    </lineage>
</organism>
<comment type="catalytic activity">
    <reaction evidence="5">
        <text>pyridoxine 5'-phosphate + O2 = pyridoxal 5'-phosphate + H2O2</text>
        <dbReference type="Rhea" id="RHEA:15149"/>
        <dbReference type="ChEBI" id="CHEBI:15379"/>
        <dbReference type="ChEBI" id="CHEBI:16240"/>
        <dbReference type="ChEBI" id="CHEBI:58589"/>
        <dbReference type="ChEBI" id="CHEBI:597326"/>
        <dbReference type="EC" id="1.4.3.5"/>
    </reaction>
</comment>
<evidence type="ECO:0000313" key="10">
    <source>
        <dbReference type="EMBL" id="MBB6571826.1"/>
    </source>
</evidence>
<comment type="pathway">
    <text evidence="5">Cofactor metabolism; pyridoxal 5'-phosphate salvage; pyridoxal 5'-phosphate from pyridoxine 5'-phosphate: step 1/1.</text>
</comment>
<name>A0A841SUW6_9ACTN</name>
<sequence length="214" mass="24363">MDLAQMRQTYGLGELLEEQLNPDPIEQFGTWLAQATDAGLHEPNAMVLATADADGRPSARTVLLKGLDERGLVFYTNQQSRKADELAANPHCAIVFPWHAMERQVRIEGTVAKLPTEEVDAYFAARPRESQLGAWASQQSQPVESRAELDLQYASYERQWPEGTEIATPYFWGGYRVEPHAFEFWQGRVGRLHDRLAYRRTSSDSSWELLRLQP</sequence>
<feature type="binding site" evidence="5 7">
    <location>
        <position position="82"/>
    </location>
    <ligand>
        <name>FMN</name>
        <dbReference type="ChEBI" id="CHEBI:58210"/>
    </ligand>
</feature>
<feature type="binding site" evidence="5 7">
    <location>
        <begin position="75"/>
        <end position="76"/>
    </location>
    <ligand>
        <name>FMN</name>
        <dbReference type="ChEBI" id="CHEBI:58210"/>
    </ligand>
</feature>
<dbReference type="EC" id="1.4.3.5" evidence="5"/>
<keyword evidence="2 5" id="KW-0285">Flavoprotein</keyword>
<evidence type="ECO:0000259" key="9">
    <source>
        <dbReference type="Pfam" id="PF10590"/>
    </source>
</evidence>
<evidence type="ECO:0000256" key="5">
    <source>
        <dbReference type="HAMAP-Rule" id="MF_01629"/>
    </source>
</evidence>
<comment type="subunit">
    <text evidence="5">Homodimer.</text>
</comment>
<dbReference type="SUPFAM" id="SSF50475">
    <property type="entry name" value="FMN-binding split barrel"/>
    <property type="match status" value="1"/>
</dbReference>
<dbReference type="Proteomes" id="UP000553957">
    <property type="component" value="Unassembled WGS sequence"/>
</dbReference>
<keyword evidence="4 5" id="KW-0560">Oxidoreductase</keyword>
<evidence type="ECO:0000313" key="11">
    <source>
        <dbReference type="Proteomes" id="UP000553957"/>
    </source>
</evidence>
<evidence type="ECO:0000256" key="3">
    <source>
        <dbReference type="ARBA" id="ARBA00022643"/>
    </source>
</evidence>
<proteinExistence type="inferred from homology"/>
<dbReference type="RefSeq" id="WP_337796865.1">
    <property type="nucleotide sequence ID" value="NZ_BAAAGT010000009.1"/>
</dbReference>
<evidence type="ECO:0000256" key="7">
    <source>
        <dbReference type="PIRSR" id="PIRSR000190-2"/>
    </source>
</evidence>
<evidence type="ECO:0000256" key="2">
    <source>
        <dbReference type="ARBA" id="ARBA00022630"/>
    </source>
</evidence>
<evidence type="ECO:0000256" key="1">
    <source>
        <dbReference type="ARBA" id="ARBA00007301"/>
    </source>
</evidence>
<feature type="binding site" evidence="5 7">
    <location>
        <position position="195"/>
    </location>
    <ligand>
        <name>FMN</name>
        <dbReference type="ChEBI" id="CHEBI:58210"/>
    </ligand>
</feature>
<feature type="binding site" evidence="5 7">
    <location>
        <position position="185"/>
    </location>
    <ligand>
        <name>FMN</name>
        <dbReference type="ChEBI" id="CHEBI:58210"/>
    </ligand>
</feature>
<dbReference type="PANTHER" id="PTHR10851:SF0">
    <property type="entry name" value="PYRIDOXINE-5'-PHOSPHATE OXIDASE"/>
    <property type="match status" value="1"/>
</dbReference>
<dbReference type="AlphaFoldDB" id="A0A841SUW6"/>
<comment type="pathway">
    <text evidence="5">Cofactor metabolism; pyridoxal 5'-phosphate salvage; pyridoxal 5'-phosphate from pyridoxamine 5'-phosphate: step 1/1.</text>
</comment>
<keyword evidence="5" id="KW-0664">Pyridoxine biosynthesis</keyword>
<feature type="binding site" evidence="5 7">
    <location>
        <position position="81"/>
    </location>
    <ligand>
        <name>FMN</name>
        <dbReference type="ChEBI" id="CHEBI:58210"/>
    </ligand>
</feature>
<dbReference type="HAMAP" id="MF_01629">
    <property type="entry name" value="PdxH"/>
    <property type="match status" value="1"/>
</dbReference>
<dbReference type="InterPro" id="IPR011576">
    <property type="entry name" value="Pyridox_Oxase_N"/>
</dbReference>
<evidence type="ECO:0000259" key="8">
    <source>
        <dbReference type="Pfam" id="PF01243"/>
    </source>
</evidence>
<dbReference type="GO" id="GO:0010181">
    <property type="term" value="F:FMN binding"/>
    <property type="evidence" value="ECO:0007669"/>
    <property type="project" value="UniProtKB-UniRule"/>
</dbReference>